<comment type="caution">
    <text evidence="1">The sequence shown here is derived from an EMBL/GenBank/DDBJ whole genome shotgun (WGS) entry which is preliminary data.</text>
</comment>
<dbReference type="Proteomes" id="UP000789860">
    <property type="component" value="Unassembled WGS sequence"/>
</dbReference>
<organism evidence="1 2">
    <name type="scientific">Scutellospora calospora</name>
    <dbReference type="NCBI Taxonomy" id="85575"/>
    <lineage>
        <taxon>Eukaryota</taxon>
        <taxon>Fungi</taxon>
        <taxon>Fungi incertae sedis</taxon>
        <taxon>Mucoromycota</taxon>
        <taxon>Glomeromycotina</taxon>
        <taxon>Glomeromycetes</taxon>
        <taxon>Diversisporales</taxon>
        <taxon>Gigasporaceae</taxon>
        <taxon>Scutellospora</taxon>
    </lineage>
</organism>
<dbReference type="EMBL" id="CAJVPM010000594">
    <property type="protein sequence ID" value="CAG8447735.1"/>
    <property type="molecule type" value="Genomic_DNA"/>
</dbReference>
<proteinExistence type="predicted"/>
<sequence length="115" mass="13212">MGTIFDSMEVIENERINCIDCSEFTDPENIADGVYKLEWKNYGMPVARKCIKAKVNPKEVSFVVFRTDSYSKSKNHLQNADRDEGSVLKALTFIRLHSHPRQMGIVCVFHKALFI</sequence>
<gene>
    <name evidence="1" type="ORF">SCALOS_LOCUS1026</name>
</gene>
<reference evidence="1" key="1">
    <citation type="submission" date="2021-06" db="EMBL/GenBank/DDBJ databases">
        <authorList>
            <person name="Kallberg Y."/>
            <person name="Tangrot J."/>
            <person name="Rosling A."/>
        </authorList>
    </citation>
    <scope>NUCLEOTIDE SEQUENCE</scope>
    <source>
        <strain evidence="1">AU212A</strain>
    </source>
</reference>
<keyword evidence="2" id="KW-1185">Reference proteome</keyword>
<evidence type="ECO:0000313" key="1">
    <source>
        <dbReference type="EMBL" id="CAG8447735.1"/>
    </source>
</evidence>
<name>A0ACA9K2F9_9GLOM</name>
<protein>
    <submittedName>
        <fullName evidence="1">5413_t:CDS:1</fullName>
    </submittedName>
</protein>
<accession>A0ACA9K2F9</accession>
<evidence type="ECO:0000313" key="2">
    <source>
        <dbReference type="Proteomes" id="UP000789860"/>
    </source>
</evidence>